<protein>
    <recommendedName>
        <fullName evidence="13">Transmembrane ascorbate-dependent reductase CYB561</fullName>
    </recommendedName>
    <alternativeName>
        <fullName evidence="14">Cytochrome b-561</fullName>
    </alternativeName>
    <alternativeName>
        <fullName evidence="15">Cytochrome b561</fullName>
    </alternativeName>
</protein>
<evidence type="ECO:0000256" key="2">
    <source>
        <dbReference type="ARBA" id="ARBA00022448"/>
    </source>
</evidence>
<dbReference type="GO" id="GO:0005765">
    <property type="term" value="C:lysosomal membrane"/>
    <property type="evidence" value="ECO:0007669"/>
    <property type="project" value="TreeGrafter"/>
</dbReference>
<dbReference type="RefSeq" id="XP_032800913.1">
    <property type="nucleotide sequence ID" value="XM_032945022.1"/>
</dbReference>
<keyword evidence="3" id="KW-0349">Heme</keyword>
<gene>
    <name evidence="21 22" type="primary">LOC116937895</name>
</gene>
<evidence type="ECO:0000256" key="16">
    <source>
        <dbReference type="ARBA" id="ARBA00045973"/>
    </source>
</evidence>
<feature type="transmembrane region" description="Helical" evidence="18">
    <location>
        <begin position="203"/>
        <end position="223"/>
    </location>
</feature>
<dbReference type="RefSeq" id="XP_032800906.1">
    <property type="nucleotide sequence ID" value="XM_032945015.1"/>
</dbReference>
<evidence type="ECO:0000256" key="1">
    <source>
        <dbReference type="ARBA" id="ARBA00001970"/>
    </source>
</evidence>
<evidence type="ECO:0000256" key="15">
    <source>
        <dbReference type="ARBA" id="ARBA00032709"/>
    </source>
</evidence>
<dbReference type="FunFam" id="1.20.120.1770:FF:000001">
    <property type="entry name" value="Cytochrome b reductase 1"/>
    <property type="match status" value="1"/>
</dbReference>
<reference evidence="21 22" key="1">
    <citation type="submission" date="2025-04" db="UniProtKB">
        <authorList>
            <consortium name="RefSeq"/>
        </authorList>
    </citation>
    <scope>IDENTIFICATION</scope>
    <source>
        <tissue evidence="21 22">Sperm</tissue>
    </source>
</reference>
<keyword evidence="2" id="KW-0813">Transport</keyword>
<keyword evidence="11" id="KW-0968">Cytoplasmic vesicle</keyword>
<keyword evidence="9" id="KW-0408">Iron</keyword>
<dbReference type="InterPro" id="IPR006593">
    <property type="entry name" value="Cyt_b561/ferric_Rdtase_TM"/>
</dbReference>
<accession>A0AAJ7SK71</accession>
<feature type="transmembrane region" description="Helical" evidence="18">
    <location>
        <begin position="56"/>
        <end position="79"/>
    </location>
</feature>
<evidence type="ECO:0000256" key="12">
    <source>
        <dbReference type="ARBA" id="ARBA00024185"/>
    </source>
</evidence>
<keyword evidence="5" id="KW-0479">Metal-binding</keyword>
<feature type="domain" description="Cytochrome b561" evidence="19">
    <location>
        <begin position="22"/>
        <end position="224"/>
    </location>
</feature>
<dbReference type="GO" id="GO:0042584">
    <property type="term" value="C:chromaffin granule membrane"/>
    <property type="evidence" value="ECO:0007669"/>
    <property type="project" value="UniProtKB-SubCell"/>
</dbReference>
<evidence type="ECO:0000256" key="17">
    <source>
        <dbReference type="ARBA" id="ARBA00047447"/>
    </source>
</evidence>
<keyword evidence="20" id="KW-1185">Reference proteome</keyword>
<dbReference type="GO" id="GO:0016491">
    <property type="term" value="F:oxidoreductase activity"/>
    <property type="evidence" value="ECO:0007669"/>
    <property type="project" value="InterPro"/>
</dbReference>
<keyword evidence="10 18" id="KW-0472">Membrane</keyword>
<evidence type="ECO:0000256" key="4">
    <source>
        <dbReference type="ARBA" id="ARBA00022692"/>
    </source>
</evidence>
<evidence type="ECO:0000256" key="13">
    <source>
        <dbReference type="ARBA" id="ARBA00024231"/>
    </source>
</evidence>
<dbReference type="PROSITE" id="PS50939">
    <property type="entry name" value="CYTOCHROME_B561"/>
    <property type="match status" value="1"/>
</dbReference>
<evidence type="ECO:0000256" key="10">
    <source>
        <dbReference type="ARBA" id="ARBA00023136"/>
    </source>
</evidence>
<comment type="catalytic activity">
    <reaction evidence="17">
        <text>monodehydro-L-ascorbate radical(out) + L-ascorbate(in) = monodehydro-L-ascorbate radical(in) + L-ascorbate(out)</text>
        <dbReference type="Rhea" id="RHEA:66524"/>
        <dbReference type="ChEBI" id="CHEBI:38290"/>
        <dbReference type="ChEBI" id="CHEBI:59513"/>
    </reaction>
    <physiologicalReaction direction="left-to-right" evidence="17">
        <dbReference type="Rhea" id="RHEA:66525"/>
    </physiologicalReaction>
</comment>
<evidence type="ECO:0000256" key="7">
    <source>
        <dbReference type="ARBA" id="ARBA00022982"/>
    </source>
</evidence>
<evidence type="ECO:0000256" key="3">
    <source>
        <dbReference type="ARBA" id="ARBA00022617"/>
    </source>
</evidence>
<evidence type="ECO:0000256" key="5">
    <source>
        <dbReference type="ARBA" id="ARBA00022723"/>
    </source>
</evidence>
<comment type="function">
    <text evidence="16">Transmembrane reductase that uses ascorbate as an electron donor in the cytoplasm and transfers electrons across membranes to reduce monodehydro-L-ascorbate radical in the lumen of secretory vesicles. It is therefore involved the regeneration and homeostasis within secretory vesicles of ascorbate which in turn provides reducing equivalents needed to support the activity of intravesicular enzymes.</text>
</comment>
<dbReference type="PANTHER" id="PTHR10106">
    <property type="entry name" value="CYTOCHROME B561-RELATED"/>
    <property type="match status" value="1"/>
</dbReference>
<evidence type="ECO:0000256" key="9">
    <source>
        <dbReference type="ARBA" id="ARBA00023004"/>
    </source>
</evidence>
<evidence type="ECO:0000313" key="20">
    <source>
        <dbReference type="Proteomes" id="UP001318040"/>
    </source>
</evidence>
<evidence type="ECO:0000256" key="8">
    <source>
        <dbReference type="ARBA" id="ARBA00022989"/>
    </source>
</evidence>
<proteinExistence type="predicted"/>
<evidence type="ECO:0000259" key="19">
    <source>
        <dbReference type="PROSITE" id="PS50939"/>
    </source>
</evidence>
<name>A0AAJ7SK71_PETMA</name>
<feature type="transmembrane region" description="Helical" evidence="18">
    <location>
        <begin position="16"/>
        <end position="36"/>
    </location>
</feature>
<dbReference type="SMART" id="SM00665">
    <property type="entry name" value="B561"/>
    <property type="match status" value="1"/>
</dbReference>
<dbReference type="KEGG" id="pmrn:116937895"/>
<organism evidence="20 21">
    <name type="scientific">Petromyzon marinus</name>
    <name type="common">Sea lamprey</name>
    <dbReference type="NCBI Taxonomy" id="7757"/>
    <lineage>
        <taxon>Eukaryota</taxon>
        <taxon>Metazoa</taxon>
        <taxon>Chordata</taxon>
        <taxon>Craniata</taxon>
        <taxon>Vertebrata</taxon>
        <taxon>Cyclostomata</taxon>
        <taxon>Hyperoartia</taxon>
        <taxon>Petromyzontiformes</taxon>
        <taxon>Petromyzontidae</taxon>
        <taxon>Petromyzon</taxon>
    </lineage>
</organism>
<dbReference type="Proteomes" id="UP001318040">
    <property type="component" value="Chromosome 4"/>
</dbReference>
<comment type="subcellular location">
    <subcellularLocation>
        <location evidence="12">Cytoplasmic vesicle</location>
        <location evidence="12">Secretory vesicle</location>
        <location evidence="12">Chromaffin granule membrane</location>
        <topology evidence="12">Multi-pass membrane protein</topology>
    </subcellularLocation>
</comment>
<dbReference type="Gene3D" id="1.20.120.1770">
    <property type="match status" value="1"/>
</dbReference>
<dbReference type="Pfam" id="PF03188">
    <property type="entry name" value="Cytochrom_B561"/>
    <property type="match status" value="1"/>
</dbReference>
<evidence type="ECO:0000313" key="22">
    <source>
        <dbReference type="RefSeq" id="XP_032800913.1"/>
    </source>
</evidence>
<keyword evidence="7" id="KW-0249">Electron transport</keyword>
<evidence type="ECO:0000256" key="6">
    <source>
        <dbReference type="ARBA" id="ARBA00022967"/>
    </source>
</evidence>
<comment type="cofactor">
    <cofactor evidence="1">
        <name>heme b</name>
        <dbReference type="ChEBI" id="CHEBI:60344"/>
    </cofactor>
</comment>
<keyword evidence="6" id="KW-1278">Translocase</keyword>
<evidence type="ECO:0000256" key="14">
    <source>
        <dbReference type="ARBA" id="ARBA00030896"/>
    </source>
</evidence>
<dbReference type="GeneID" id="116937895"/>
<feature type="transmembrane region" description="Helical" evidence="18">
    <location>
        <begin position="161"/>
        <end position="183"/>
    </location>
</feature>
<keyword evidence="8 18" id="KW-1133">Transmembrane helix</keyword>
<evidence type="ECO:0000313" key="21">
    <source>
        <dbReference type="RefSeq" id="XP_032800906.1"/>
    </source>
</evidence>
<dbReference type="AlphaFoldDB" id="A0AAJ7SK71"/>
<evidence type="ECO:0000256" key="18">
    <source>
        <dbReference type="SAM" id="Phobius"/>
    </source>
</evidence>
<sequence length="254" mass="28263">MSSPDEGSSSSSLKQLPWFVASSQLLGLAAVIVVGVWMGHYRGGFSWDHGVLEFNIHPLCMVIGMVFLYGDAILVYRVFREEDKKCIKIIHATLHMCALISSVIGLVAVFDFHNSLNIPNLYSLHSWLGIITIILFAMQWLLGFIIFLFPGGTSTLRAWYLPLHSFFGVTIFGMAVAASLTGITEKLLFTIKDTYSKFPPEGILANALGLLLVAFAACVAYVVTRHEWKRPGNPEEEALSLHFHRITRGDEEED</sequence>
<feature type="transmembrane region" description="Helical" evidence="18">
    <location>
        <begin position="124"/>
        <end position="149"/>
    </location>
</feature>
<dbReference type="PANTHER" id="PTHR10106:SF14">
    <property type="entry name" value="TRANSMEMBRANE ASCORBATE-DEPENDENT REDUCTASE CYB561"/>
    <property type="match status" value="1"/>
</dbReference>
<dbReference type="InterPro" id="IPR043205">
    <property type="entry name" value="CYB561/CYBRD1-like"/>
</dbReference>
<evidence type="ECO:0000256" key="11">
    <source>
        <dbReference type="ARBA" id="ARBA00023329"/>
    </source>
</evidence>
<dbReference type="GO" id="GO:0046872">
    <property type="term" value="F:metal ion binding"/>
    <property type="evidence" value="ECO:0007669"/>
    <property type="project" value="UniProtKB-KW"/>
</dbReference>
<feature type="transmembrane region" description="Helical" evidence="18">
    <location>
        <begin position="91"/>
        <end position="112"/>
    </location>
</feature>
<keyword evidence="4 18" id="KW-0812">Transmembrane</keyword>